<dbReference type="PROSITE" id="PS50110">
    <property type="entry name" value="RESPONSE_REGULATORY"/>
    <property type="match status" value="1"/>
</dbReference>
<keyword evidence="5" id="KW-1185">Reference proteome</keyword>
<accession>A0ABU0ZTN6</accession>
<dbReference type="Pfam" id="PF00072">
    <property type="entry name" value="Response_reg"/>
    <property type="match status" value="1"/>
</dbReference>
<dbReference type="SUPFAM" id="SSF52172">
    <property type="entry name" value="CheY-like"/>
    <property type="match status" value="1"/>
</dbReference>
<dbReference type="InterPro" id="IPR011006">
    <property type="entry name" value="CheY-like_superfamily"/>
</dbReference>
<evidence type="ECO:0000256" key="2">
    <source>
        <dbReference type="PROSITE-ProRule" id="PRU00169"/>
    </source>
</evidence>
<dbReference type="SUPFAM" id="SSF46894">
    <property type="entry name" value="C-terminal effector domain of the bipartite response regulators"/>
    <property type="match status" value="1"/>
</dbReference>
<dbReference type="RefSeq" id="WP_308717098.1">
    <property type="nucleotide sequence ID" value="NZ_JAVHUY010000047.1"/>
</dbReference>
<proteinExistence type="predicted"/>
<keyword evidence="2" id="KW-0597">Phosphoprotein</keyword>
<evidence type="ECO:0000256" key="1">
    <source>
        <dbReference type="ARBA" id="ARBA00023125"/>
    </source>
</evidence>
<organism evidence="4 5">
    <name type="scientific">Phytohabitans maris</name>
    <dbReference type="NCBI Taxonomy" id="3071409"/>
    <lineage>
        <taxon>Bacteria</taxon>
        <taxon>Bacillati</taxon>
        <taxon>Actinomycetota</taxon>
        <taxon>Actinomycetes</taxon>
        <taxon>Micromonosporales</taxon>
        <taxon>Micromonosporaceae</taxon>
    </lineage>
</organism>
<sequence>MDHAASPHRVKLLGELQVFSAAGEAMTLPVDHVMQRLLVVMALRAGKPRRTDELIAAVWPGNNSINRDAKSLETPVSRLRGKLGMPIPPRRGNSFYRLDLARHQVDALEFVDVVRGDRLDLREIQRLLRMWRGDPRVIFGELPVAEWDGLSRAIGRFSEHLRRLSAADRRELGTSLETISDVLPEIADAALPPAISTLRRQRRLLIVEDEINVAKMLASILYDYHTTIAVSLEEAMQVLTEQLAEFDGALIDLHLTERRMDSAGLEVLSYIRDRRPDLPRLLITASPPSGSLEQLRRTYGIMDALIKGADGYSAAGVRDVVGFMFNESEEASRRRAKSKFESHAVQIQRDLMQRTIAARRGIRSERTSYTELDRCMARLVAFERDSEEMRQNLSAATITDLDRLISEFVARWPIGSESAGAA</sequence>
<feature type="domain" description="Response regulatory" evidence="3">
    <location>
        <begin position="203"/>
        <end position="322"/>
    </location>
</feature>
<dbReference type="InterPro" id="IPR036388">
    <property type="entry name" value="WH-like_DNA-bd_sf"/>
</dbReference>
<dbReference type="InterPro" id="IPR001789">
    <property type="entry name" value="Sig_transdc_resp-reg_receiver"/>
</dbReference>
<dbReference type="CDD" id="cd00156">
    <property type="entry name" value="REC"/>
    <property type="match status" value="1"/>
</dbReference>
<reference evidence="4 5" key="1">
    <citation type="submission" date="2023-08" db="EMBL/GenBank/DDBJ databases">
        <title>Phytohabitans sansha sp. nov., isolated from marine sediment.</title>
        <authorList>
            <person name="Zhao Y."/>
            <person name="Yi K."/>
        </authorList>
    </citation>
    <scope>NUCLEOTIDE SEQUENCE [LARGE SCALE GENOMIC DNA]</scope>
    <source>
        <strain evidence="4 5">ZYX-F-186</strain>
    </source>
</reference>
<gene>
    <name evidence="4" type="ORF">RB614_35630</name>
</gene>
<name>A0ABU0ZTN6_9ACTN</name>
<protein>
    <submittedName>
        <fullName evidence="4">Response regulator</fullName>
    </submittedName>
</protein>
<dbReference type="PANTHER" id="PTHR35807:SF1">
    <property type="entry name" value="TRANSCRIPTIONAL REGULATOR REDD"/>
    <property type="match status" value="1"/>
</dbReference>
<dbReference type="InterPro" id="IPR016032">
    <property type="entry name" value="Sig_transdc_resp-reg_C-effctor"/>
</dbReference>
<evidence type="ECO:0000259" key="3">
    <source>
        <dbReference type="PROSITE" id="PS50110"/>
    </source>
</evidence>
<feature type="modified residue" description="4-aspartylphosphate" evidence="2">
    <location>
        <position position="252"/>
    </location>
</feature>
<dbReference type="InterPro" id="IPR051677">
    <property type="entry name" value="AfsR-DnrI-RedD_regulator"/>
</dbReference>
<dbReference type="Proteomes" id="UP001230908">
    <property type="component" value="Unassembled WGS sequence"/>
</dbReference>
<dbReference type="PANTHER" id="PTHR35807">
    <property type="entry name" value="TRANSCRIPTIONAL REGULATOR REDD-RELATED"/>
    <property type="match status" value="1"/>
</dbReference>
<dbReference type="Gene3D" id="3.40.50.2300">
    <property type="match status" value="1"/>
</dbReference>
<dbReference type="Gene3D" id="1.10.10.10">
    <property type="entry name" value="Winged helix-like DNA-binding domain superfamily/Winged helix DNA-binding domain"/>
    <property type="match status" value="1"/>
</dbReference>
<comment type="caution">
    <text evidence="4">The sequence shown here is derived from an EMBL/GenBank/DDBJ whole genome shotgun (WGS) entry which is preliminary data.</text>
</comment>
<dbReference type="EMBL" id="JAVHUY010000047">
    <property type="protein sequence ID" value="MDQ7909842.1"/>
    <property type="molecule type" value="Genomic_DNA"/>
</dbReference>
<evidence type="ECO:0000313" key="5">
    <source>
        <dbReference type="Proteomes" id="UP001230908"/>
    </source>
</evidence>
<keyword evidence="1" id="KW-0238">DNA-binding</keyword>
<evidence type="ECO:0000313" key="4">
    <source>
        <dbReference type="EMBL" id="MDQ7909842.1"/>
    </source>
</evidence>